<dbReference type="AlphaFoldDB" id="X0WRP8"/>
<proteinExistence type="predicted"/>
<organism evidence="1">
    <name type="scientific">marine sediment metagenome</name>
    <dbReference type="NCBI Taxonomy" id="412755"/>
    <lineage>
        <taxon>unclassified sequences</taxon>
        <taxon>metagenomes</taxon>
        <taxon>ecological metagenomes</taxon>
    </lineage>
</organism>
<sequence>IFKKGETFFRKKVEEIGTFGKKSIQTRFNDVKCEVMEDFMSKFIVCPACNETIWLNWKVGDGWWMAKYKGLKVKEEVKSSTEWKDMEKWRY</sequence>
<dbReference type="EMBL" id="BARS01039090">
    <property type="protein sequence ID" value="GAG15366.1"/>
    <property type="molecule type" value="Genomic_DNA"/>
</dbReference>
<evidence type="ECO:0000313" key="1">
    <source>
        <dbReference type="EMBL" id="GAG15366.1"/>
    </source>
</evidence>
<name>X0WRP8_9ZZZZ</name>
<protein>
    <submittedName>
        <fullName evidence="1">Uncharacterized protein</fullName>
    </submittedName>
</protein>
<comment type="caution">
    <text evidence="1">The sequence shown here is derived from an EMBL/GenBank/DDBJ whole genome shotgun (WGS) entry which is preliminary data.</text>
</comment>
<accession>X0WRP8</accession>
<gene>
    <name evidence="1" type="ORF">S01H1_59739</name>
</gene>
<reference evidence="1" key="1">
    <citation type="journal article" date="2014" name="Front. Microbiol.">
        <title>High frequency of phylogenetically diverse reductive dehalogenase-homologous genes in deep subseafloor sedimentary metagenomes.</title>
        <authorList>
            <person name="Kawai M."/>
            <person name="Futagami T."/>
            <person name="Toyoda A."/>
            <person name="Takaki Y."/>
            <person name="Nishi S."/>
            <person name="Hori S."/>
            <person name="Arai W."/>
            <person name="Tsubouchi T."/>
            <person name="Morono Y."/>
            <person name="Uchiyama I."/>
            <person name="Ito T."/>
            <person name="Fujiyama A."/>
            <person name="Inagaki F."/>
            <person name="Takami H."/>
        </authorList>
    </citation>
    <scope>NUCLEOTIDE SEQUENCE</scope>
    <source>
        <strain evidence="1">Expedition CK06-06</strain>
    </source>
</reference>
<feature type="non-terminal residue" evidence="1">
    <location>
        <position position="1"/>
    </location>
</feature>